<reference evidence="13" key="1">
    <citation type="submission" date="2015-09" db="EMBL/GenBank/DDBJ databases">
        <authorList>
            <person name="Sai Rama Sridatta P."/>
        </authorList>
    </citation>
    <scope>NUCLEOTIDE SEQUENCE [LARGE SCALE GENOMIC DNA]</scope>
</reference>
<feature type="transmembrane region" description="Helical" evidence="10">
    <location>
        <begin position="456"/>
        <end position="476"/>
    </location>
</feature>
<dbReference type="GO" id="GO:0005774">
    <property type="term" value="C:vacuolar membrane"/>
    <property type="evidence" value="ECO:0007669"/>
    <property type="project" value="UniProtKB-ARBA"/>
</dbReference>
<feature type="domain" description="Sodium/calcium exchanger membrane region" evidence="11">
    <location>
        <begin position="288"/>
        <end position="403"/>
    </location>
</feature>
<reference evidence="12" key="3">
    <citation type="submission" date="2025-09" db="UniProtKB">
        <authorList>
            <consortium name="Ensembl"/>
        </authorList>
    </citation>
    <scope>IDENTIFICATION</scope>
</reference>
<feature type="transmembrane region" description="Helical" evidence="10">
    <location>
        <begin position="569"/>
        <end position="592"/>
    </location>
</feature>
<evidence type="ECO:0000259" key="11">
    <source>
        <dbReference type="Pfam" id="PF01699"/>
    </source>
</evidence>
<dbReference type="InterPro" id="IPR044880">
    <property type="entry name" value="NCX_ion-bd_dom_sf"/>
</dbReference>
<feature type="transmembrane region" description="Helical" evidence="10">
    <location>
        <begin position="630"/>
        <end position="650"/>
    </location>
</feature>
<dbReference type="InterPro" id="IPR004713">
    <property type="entry name" value="CaH_exchang"/>
</dbReference>
<feature type="transmembrane region" description="Helical" evidence="10">
    <location>
        <begin position="315"/>
        <end position="335"/>
    </location>
</feature>
<feature type="transmembrane region" description="Helical" evidence="10">
    <location>
        <begin position="286"/>
        <end position="303"/>
    </location>
</feature>
<keyword evidence="5" id="KW-0109">Calcium transport</keyword>
<dbReference type="PANTHER" id="PTHR31503">
    <property type="entry name" value="VACUOLAR CALCIUM ION TRANSPORTER"/>
    <property type="match status" value="1"/>
</dbReference>
<accession>A0A4W6E4B6</accession>
<keyword evidence="2" id="KW-0813">Transport</keyword>
<dbReference type="GO" id="GO:0006874">
    <property type="term" value="P:intracellular calcium ion homeostasis"/>
    <property type="evidence" value="ECO:0007669"/>
    <property type="project" value="TreeGrafter"/>
</dbReference>
<evidence type="ECO:0000256" key="4">
    <source>
        <dbReference type="ARBA" id="ARBA00022553"/>
    </source>
</evidence>
<comment type="subcellular location">
    <subcellularLocation>
        <location evidence="1">Endomembrane system</location>
        <topology evidence="1">Multi-pass membrane protein</topology>
    </subcellularLocation>
</comment>
<dbReference type="GO" id="GO:0012505">
    <property type="term" value="C:endomembrane system"/>
    <property type="evidence" value="ECO:0007669"/>
    <property type="project" value="UniProtKB-SubCell"/>
</dbReference>
<keyword evidence="6 10" id="KW-0812">Transmembrane</keyword>
<feature type="domain" description="Sodium/calcium exchanger membrane region" evidence="11">
    <location>
        <begin position="505"/>
        <end position="647"/>
    </location>
</feature>
<organism evidence="12 13">
    <name type="scientific">Lates calcarifer</name>
    <name type="common">Barramundi</name>
    <name type="synonym">Holocentrus calcarifer</name>
    <dbReference type="NCBI Taxonomy" id="8187"/>
    <lineage>
        <taxon>Eukaryota</taxon>
        <taxon>Metazoa</taxon>
        <taxon>Chordata</taxon>
        <taxon>Craniata</taxon>
        <taxon>Vertebrata</taxon>
        <taxon>Euteleostomi</taxon>
        <taxon>Actinopterygii</taxon>
        <taxon>Neopterygii</taxon>
        <taxon>Teleostei</taxon>
        <taxon>Neoteleostei</taxon>
        <taxon>Acanthomorphata</taxon>
        <taxon>Carangaria</taxon>
        <taxon>Carangaria incertae sedis</taxon>
        <taxon>Centropomidae</taxon>
        <taxon>Lates</taxon>
    </lineage>
</organism>
<dbReference type="AlphaFoldDB" id="A0A4W6E4B6"/>
<keyword evidence="9 10" id="KW-0472">Membrane</keyword>
<evidence type="ECO:0000313" key="13">
    <source>
        <dbReference type="Proteomes" id="UP000314980"/>
    </source>
</evidence>
<name>A0A4W6E4B6_LATCA</name>
<dbReference type="Proteomes" id="UP000314980">
    <property type="component" value="Unassembled WGS sequence"/>
</dbReference>
<keyword evidence="4" id="KW-0597">Phosphoprotein</keyword>
<reference evidence="12" key="2">
    <citation type="submission" date="2025-08" db="UniProtKB">
        <authorList>
            <consortium name="Ensembl"/>
        </authorList>
    </citation>
    <scope>IDENTIFICATION</scope>
</reference>
<keyword evidence="13" id="KW-1185">Reference proteome</keyword>
<dbReference type="FunFam" id="1.20.1420.30:FF:000014">
    <property type="entry name" value="Cation/H+ exchanger protein 2"/>
    <property type="match status" value="1"/>
</dbReference>
<evidence type="ECO:0000256" key="2">
    <source>
        <dbReference type="ARBA" id="ARBA00022448"/>
    </source>
</evidence>
<feature type="transmembrane region" description="Helical" evidence="10">
    <location>
        <begin position="390"/>
        <end position="410"/>
    </location>
</feature>
<dbReference type="InterPro" id="IPR004837">
    <property type="entry name" value="NaCa_Exmemb"/>
</dbReference>
<dbReference type="Gene3D" id="1.20.1420.30">
    <property type="entry name" value="NCX, central ion-binding region"/>
    <property type="match status" value="1"/>
</dbReference>
<evidence type="ECO:0000256" key="5">
    <source>
        <dbReference type="ARBA" id="ARBA00022568"/>
    </source>
</evidence>
<dbReference type="Ensembl" id="ENSLCAT00010033637.1">
    <property type="protein sequence ID" value="ENSLCAP00010032849.1"/>
    <property type="gene ID" value="ENSLCAG00010015469.1"/>
</dbReference>
<evidence type="ECO:0000256" key="7">
    <source>
        <dbReference type="ARBA" id="ARBA00022989"/>
    </source>
</evidence>
<feature type="transmembrane region" description="Helical" evidence="10">
    <location>
        <begin position="598"/>
        <end position="623"/>
    </location>
</feature>
<dbReference type="Pfam" id="PF01699">
    <property type="entry name" value="Na_Ca_ex"/>
    <property type="match status" value="2"/>
</dbReference>
<sequence>MLRGSIIPSRVTIMNRSMTKVNSLILQTPALHPHITPYVLHCARQSAFLHTRVSTRYHVPQMFPIHSSAGRFIDIYSSMLSLILGPNLNACDDNWEEIQSKRTILAENEVEANKLVNNYRFGFRKWKSHVTERPFEDRSEVVKELYSELNVIKPHSGTGTRYYPCHRFSTYVWLLLGYPPLVLIHSLACFFSWILIFTIPVSKMNARTLAVILLLPPEDVSVSSQRKHQGYETRALLCCYHATNWYYYKYTVDGINVFAVNLLPLVIVAILIGYIDRDNKYASSDVKFAIAIGSIIPLSYYIGMGIASISAQSNFAVGAVVNATFGSITELTFYITALLRGHQAANPCLQEIVKAALTGTLLGCILFIPGICMIIGGLRHSEQRFNSRSTGVSSALLFISVGGVFAPTLFSKAYGNLVCDACTNSTGGNSSGPFVCHNCHYDLNNGSLFHSHVEPLVYTVSALLPVAYFIGLIFTLKTHSHIYNIHVGEGQGHDGPVVHWSRWRSLVILIMATVLMSACADLATEHIQPILNQPNISQYFIGVTVLAMVPEIPEIVNGIQFALQNNISLSLEVGSCIAVQVCMLQIPILVLFNAFCDVGFVLLFSDLHLWASIFSVIVVNYIFMDGKSDYFQGTALVVVYFILLALYYFAPSPSGC</sequence>
<evidence type="ECO:0000313" key="12">
    <source>
        <dbReference type="Ensembl" id="ENSLCAP00010032849.1"/>
    </source>
</evidence>
<dbReference type="GeneTree" id="ENSGT00390000016897"/>
<evidence type="ECO:0000256" key="10">
    <source>
        <dbReference type="SAM" id="Phobius"/>
    </source>
</evidence>
<evidence type="ECO:0000256" key="3">
    <source>
        <dbReference type="ARBA" id="ARBA00022449"/>
    </source>
</evidence>
<evidence type="ECO:0000256" key="6">
    <source>
        <dbReference type="ARBA" id="ARBA00022692"/>
    </source>
</evidence>
<protein>
    <submittedName>
        <fullName evidence="12">Cation/H+ exchanger protein 2</fullName>
    </submittedName>
</protein>
<keyword evidence="3" id="KW-0050">Antiport</keyword>
<keyword evidence="8" id="KW-0406">Ion transport</keyword>
<evidence type="ECO:0000256" key="1">
    <source>
        <dbReference type="ARBA" id="ARBA00004127"/>
    </source>
</evidence>
<keyword evidence="7 10" id="KW-1133">Transmembrane helix</keyword>
<evidence type="ECO:0000256" key="9">
    <source>
        <dbReference type="ARBA" id="ARBA00023136"/>
    </source>
</evidence>
<evidence type="ECO:0000256" key="8">
    <source>
        <dbReference type="ARBA" id="ARBA00023065"/>
    </source>
</evidence>
<feature type="transmembrane region" description="Helical" evidence="10">
    <location>
        <begin position="171"/>
        <end position="197"/>
    </location>
</feature>
<dbReference type="PANTHER" id="PTHR31503:SF10">
    <property type="entry name" value="VNX1 PROTEIN"/>
    <property type="match status" value="1"/>
</dbReference>
<feature type="transmembrane region" description="Helical" evidence="10">
    <location>
        <begin position="355"/>
        <end position="378"/>
    </location>
</feature>
<proteinExistence type="predicted"/>
<keyword evidence="5" id="KW-0106">Calcium</keyword>
<feature type="transmembrane region" description="Helical" evidence="10">
    <location>
        <begin position="255"/>
        <end position="274"/>
    </location>
</feature>
<dbReference type="GO" id="GO:0015369">
    <property type="term" value="F:calcium:proton antiporter activity"/>
    <property type="evidence" value="ECO:0007669"/>
    <property type="project" value="TreeGrafter"/>
</dbReference>